<evidence type="ECO:0000256" key="1">
    <source>
        <dbReference type="SAM" id="Phobius"/>
    </source>
</evidence>
<keyword evidence="1" id="KW-0472">Membrane</keyword>
<dbReference type="KEGG" id="anr:Ana3638_11300"/>
<dbReference type="RefSeq" id="WP_161838113.1">
    <property type="nucleotide sequence ID" value="NZ_CP048000.1"/>
</dbReference>
<dbReference type="Proteomes" id="UP000464314">
    <property type="component" value="Chromosome"/>
</dbReference>
<dbReference type="EMBL" id="CP048000">
    <property type="protein sequence ID" value="QHQ61287.1"/>
    <property type="molecule type" value="Genomic_DNA"/>
</dbReference>
<keyword evidence="1" id="KW-0812">Transmembrane</keyword>
<protein>
    <submittedName>
        <fullName evidence="2">Uncharacterized protein</fullName>
    </submittedName>
</protein>
<evidence type="ECO:0000313" key="3">
    <source>
        <dbReference type="Proteomes" id="UP000464314"/>
    </source>
</evidence>
<sequence length="51" mass="5497">MCKNSIQEPAESGVSVKIDVTKIVKYVCIAGVVIVAIIFTTKCISKILNNN</sequence>
<reference evidence="2 3" key="1">
    <citation type="submission" date="2020-01" db="EMBL/GenBank/DDBJ databases">
        <title>Genome analysis of Anaerocolumna sp. CBA3638.</title>
        <authorList>
            <person name="Kim J."/>
            <person name="Roh S.W."/>
        </authorList>
    </citation>
    <scope>NUCLEOTIDE SEQUENCE [LARGE SCALE GENOMIC DNA]</scope>
    <source>
        <strain evidence="2 3">CBA3638</strain>
    </source>
</reference>
<proteinExistence type="predicted"/>
<name>A0A6P1TLX0_9FIRM</name>
<keyword evidence="1" id="KW-1133">Transmembrane helix</keyword>
<feature type="transmembrane region" description="Helical" evidence="1">
    <location>
        <begin position="23"/>
        <end position="44"/>
    </location>
</feature>
<dbReference type="AlphaFoldDB" id="A0A6P1TLX0"/>
<keyword evidence="3" id="KW-1185">Reference proteome</keyword>
<evidence type="ECO:0000313" key="2">
    <source>
        <dbReference type="EMBL" id="QHQ61287.1"/>
    </source>
</evidence>
<organism evidence="2 3">
    <name type="scientific">Anaerocolumna sedimenticola</name>
    <dbReference type="NCBI Taxonomy" id="2696063"/>
    <lineage>
        <taxon>Bacteria</taxon>
        <taxon>Bacillati</taxon>
        <taxon>Bacillota</taxon>
        <taxon>Clostridia</taxon>
        <taxon>Lachnospirales</taxon>
        <taxon>Lachnospiraceae</taxon>
        <taxon>Anaerocolumna</taxon>
    </lineage>
</organism>
<accession>A0A6P1TLX0</accession>
<gene>
    <name evidence="2" type="ORF">Ana3638_11300</name>
</gene>